<dbReference type="GO" id="GO:0005975">
    <property type="term" value="P:carbohydrate metabolic process"/>
    <property type="evidence" value="ECO:0007669"/>
    <property type="project" value="InterPro"/>
</dbReference>
<dbReference type="SUPFAM" id="SSF48208">
    <property type="entry name" value="Six-hairpin glycosidases"/>
    <property type="match status" value="1"/>
</dbReference>
<reference evidence="1" key="1">
    <citation type="submission" date="2018-06" db="EMBL/GenBank/DDBJ databases">
        <authorList>
            <person name="Zhirakovskaya E."/>
        </authorList>
    </citation>
    <scope>NUCLEOTIDE SEQUENCE</scope>
</reference>
<protein>
    <submittedName>
        <fullName evidence="1">Uncharacterized protein</fullName>
    </submittedName>
</protein>
<dbReference type="AlphaFoldDB" id="A0A3B1DY53"/>
<dbReference type="EMBL" id="UOGJ01000126">
    <property type="protein sequence ID" value="VAX37325.1"/>
    <property type="molecule type" value="Genomic_DNA"/>
</dbReference>
<dbReference type="InterPro" id="IPR008928">
    <property type="entry name" value="6-hairpin_glycosidase_sf"/>
</dbReference>
<organism evidence="1">
    <name type="scientific">hydrothermal vent metagenome</name>
    <dbReference type="NCBI Taxonomy" id="652676"/>
    <lineage>
        <taxon>unclassified sequences</taxon>
        <taxon>metagenomes</taxon>
        <taxon>ecological metagenomes</taxon>
    </lineage>
</organism>
<gene>
    <name evidence="1" type="ORF">MNBD_UNCLBAC01-1389</name>
</gene>
<name>A0A3B1DY53_9ZZZZ</name>
<accession>A0A3B1DY53</accession>
<proteinExistence type="predicted"/>
<evidence type="ECO:0000313" key="1">
    <source>
        <dbReference type="EMBL" id="VAX37325.1"/>
    </source>
</evidence>
<sequence length="1126" mass="127078">DFDQMAQRALTDLLHMEQGFHIVLKLSETNEGMPWAIKMVEYMKKKGFEQESGNLFGYVATNNEKYGGFSDELKNTFDSNWVNSLLNSNLFEKNISRLINFQLVHESSLSKNEISELIENFQRGKKIPDFIDSLSSNESNDSPEDQIDTLDSKIYRLSNLISYINAYNAVNQNILPIEDIKDLLKQYLDEIFQLRYSIDNVQTLFHIASLYIQNTDIDEGKRVADEFIDIAEKKSLYINDAEHNDMPLFIAKEYSDLWKRTKNKKAYNLIDYYAEMYLSKKRKPTDTASAQILLTHLNIRDIQKKFGVSFKDLEDSNEENFLENSNKTLSYPKRWQYFYPYSTYFASKVKVTSYTKESPPEIFERIEGALENYLSDKKSLTSSGSSPITIKNTLKSLVFLMSLGLASEAATTDLSFDQFDRAHMVDQISLGIISGANKQTGIAISHLSFPGFETTKFIYDAAIDPLVLKASGKQKRAEIAMDRYARALRFAKENNNRAGILGIVKTFEGRYGPNNVRGLINAINVKSTQPQGQGSKEYKVTPGPNAFMAMSFLGVNTKRYLDVALMLGELLLSMQKADGSVQAGYYDVDNIHIEPHMDAFAVFQQLYEVTNDQKWKKAADKAWKYFVTSGAYDPKNNAIWPGVHNGRVNKSFATDNHSWTMAGPGGDRMSLSELQGFTATMLTKSLTRITLELPDGKVKTVILVDFADPEDPEIIGARGGFYPMGSVEWTAGVILALQKNAVRFWKSNNLEYQKTGQLYKALAEYLTVQALDTFYELPGLDGVLSFYATGQNVPTGHGWSTPIFYFKRGDNIVRGGSFISSWIALPIKGLNPLILRDTYKKSYDQIPLDSSIKQKASRFITQAVTGRSFQEKFVTVGQKKKVKKILPRIKKVSSSDWEDLNITHWGYWPDRGNPSSTYHDFNPNKQFKDSQELRITYTLTGGNGMTVQLLPEWANYGNTVNYKRIRNAGGSKKIIIIKVPRTADYKQIAFHHGAKDAKGRIPGGSMNANLTIHSIEISPGSSPLDVGGINFDSELLDLQIKRDGKGVPLPVWDQPIEDMNINGFYPVILNITPINVPLLLGLVDESNRPISACPEEDIDCIDRLTIIRKPVKNVRLRESDIGLFLS</sequence>
<feature type="non-terminal residue" evidence="1">
    <location>
        <position position="1"/>
    </location>
</feature>